<accession>A0A4Z1P0A6</accession>
<proteinExistence type="predicted"/>
<feature type="compositionally biased region" description="Polar residues" evidence="1">
    <location>
        <begin position="1831"/>
        <end position="1853"/>
    </location>
</feature>
<feature type="compositionally biased region" description="Basic and acidic residues" evidence="1">
    <location>
        <begin position="549"/>
        <end position="559"/>
    </location>
</feature>
<feature type="region of interest" description="Disordered" evidence="1">
    <location>
        <begin position="1757"/>
        <end position="1918"/>
    </location>
</feature>
<feature type="compositionally biased region" description="Polar residues" evidence="1">
    <location>
        <begin position="86"/>
        <end position="95"/>
    </location>
</feature>
<feature type="compositionally biased region" description="Polar residues" evidence="1">
    <location>
        <begin position="30"/>
        <end position="40"/>
    </location>
</feature>
<feature type="compositionally biased region" description="Low complexity" evidence="1">
    <location>
        <begin position="2077"/>
        <end position="2090"/>
    </location>
</feature>
<protein>
    <submittedName>
        <fullName evidence="2">Uncharacterized protein</fullName>
    </submittedName>
</protein>
<feature type="compositionally biased region" description="Polar residues" evidence="1">
    <location>
        <begin position="1871"/>
        <end position="1893"/>
    </location>
</feature>
<feature type="compositionally biased region" description="Polar residues" evidence="1">
    <location>
        <begin position="1965"/>
        <end position="1974"/>
    </location>
</feature>
<evidence type="ECO:0000256" key="1">
    <source>
        <dbReference type="SAM" id="MobiDB-lite"/>
    </source>
</evidence>
<feature type="region of interest" description="Disordered" evidence="1">
    <location>
        <begin position="2340"/>
        <end position="2453"/>
    </location>
</feature>
<organism evidence="2 3">
    <name type="scientific">Venturia nashicola</name>
    <dbReference type="NCBI Taxonomy" id="86259"/>
    <lineage>
        <taxon>Eukaryota</taxon>
        <taxon>Fungi</taxon>
        <taxon>Dikarya</taxon>
        <taxon>Ascomycota</taxon>
        <taxon>Pezizomycotina</taxon>
        <taxon>Dothideomycetes</taxon>
        <taxon>Pleosporomycetidae</taxon>
        <taxon>Venturiales</taxon>
        <taxon>Venturiaceae</taxon>
        <taxon>Venturia</taxon>
    </lineage>
</organism>
<dbReference type="STRING" id="86259.A0A4Z1P0A6"/>
<feature type="region of interest" description="Disordered" evidence="1">
    <location>
        <begin position="1652"/>
        <end position="1725"/>
    </location>
</feature>
<feature type="compositionally biased region" description="Basic and acidic residues" evidence="1">
    <location>
        <begin position="1414"/>
        <end position="1423"/>
    </location>
</feature>
<feature type="region of interest" description="Disordered" evidence="1">
    <location>
        <begin position="2246"/>
        <end position="2279"/>
    </location>
</feature>
<feature type="region of interest" description="Disordered" evidence="1">
    <location>
        <begin position="1106"/>
        <end position="1236"/>
    </location>
</feature>
<keyword evidence="3" id="KW-1185">Reference proteome</keyword>
<feature type="compositionally biased region" description="Polar residues" evidence="1">
    <location>
        <begin position="389"/>
        <end position="408"/>
    </location>
</feature>
<feature type="region of interest" description="Disordered" evidence="1">
    <location>
        <begin position="1598"/>
        <end position="1636"/>
    </location>
</feature>
<reference evidence="2 3" key="1">
    <citation type="submission" date="2019-04" db="EMBL/GenBank/DDBJ databases">
        <title>High contiguity whole genome sequence and gene annotation resource for two Venturia nashicola isolates.</title>
        <authorList>
            <person name="Prokchorchik M."/>
            <person name="Won K."/>
            <person name="Lee Y."/>
            <person name="Choi E.D."/>
            <person name="Segonzac C."/>
            <person name="Sohn K.H."/>
        </authorList>
    </citation>
    <scope>NUCLEOTIDE SEQUENCE [LARGE SCALE GENOMIC DNA]</scope>
    <source>
        <strain evidence="2 3">PRI2</strain>
    </source>
</reference>
<feature type="compositionally biased region" description="Basic and acidic residues" evidence="1">
    <location>
        <begin position="1200"/>
        <end position="1217"/>
    </location>
</feature>
<feature type="region of interest" description="Disordered" evidence="1">
    <location>
        <begin position="2672"/>
        <end position="2713"/>
    </location>
</feature>
<feature type="compositionally biased region" description="Basic and acidic residues" evidence="1">
    <location>
        <begin position="1162"/>
        <end position="1171"/>
    </location>
</feature>
<feature type="region of interest" description="Disordered" evidence="1">
    <location>
        <begin position="1930"/>
        <end position="2147"/>
    </location>
</feature>
<feature type="compositionally biased region" description="Low complexity" evidence="1">
    <location>
        <begin position="2531"/>
        <end position="2542"/>
    </location>
</feature>
<feature type="compositionally biased region" description="Low complexity" evidence="1">
    <location>
        <begin position="336"/>
        <end position="352"/>
    </location>
</feature>
<feature type="compositionally biased region" description="Polar residues" evidence="1">
    <location>
        <begin position="630"/>
        <end position="650"/>
    </location>
</feature>
<feature type="region of interest" description="Disordered" evidence="1">
    <location>
        <begin position="705"/>
        <end position="761"/>
    </location>
</feature>
<feature type="region of interest" description="Disordered" evidence="1">
    <location>
        <begin position="1"/>
        <end position="365"/>
    </location>
</feature>
<feature type="compositionally biased region" description="Polar residues" evidence="1">
    <location>
        <begin position="2131"/>
        <end position="2140"/>
    </location>
</feature>
<feature type="compositionally biased region" description="Basic and acidic residues" evidence="1">
    <location>
        <begin position="236"/>
        <end position="251"/>
    </location>
</feature>
<sequence>MSRPYQFGDNDDRVTSPLDRRAAAPYAQGQAPSFKTNVNRAKTKKWVEAKAPSYGGDDWDDYDEEDEYGVGAARDASLPPLPGQNPGRSFTQPVPSTVRHGRRNSFDAGDERRAFSSGFPQIPPGPQAPGQAHVPLHVETSMAAGKAPATDSPSQHGSATRLPSASSDLSSNPEHRRDFSPSALPTPLRAGTSPAVTSPMGQFPPRQASSNVAQHASAVEPPVPASPPSSFIRPADIYKRHLEEEQRRSLESQRQSPDSKSSQEVGSPAQGRAPLETVAERKSEYGPLELPSVTAPATTSAGVRSSFAGLAMPTGVGGDTDFGDEFWGSTAGGSSGMTATAPAASLSPTSASESHDPALQHQPSLGFTSLVHQAFDTTQGVSKKDSLRSQDATDSSVSRSNTTGTSDISPIMSRVPSSATAGGKLAERRQATPAIEEEAEGASRPASQATQDSAPIGFTPGFRRDLNTPSPNNSPARSPAVEQTQLPLHGVTAEVGPNNPAAREADIVEAIATSPDKDAPFLASVEKSAQGAFIDSHKSDLPVASSKITRAESPSKGRVADLAGRFDASPTRRGSVESWEAESVGSKRSRSASPVKDEAPITLKPVTFERPQAEREISFRPKLPGAFESYISSRSSSPVKASEATDQVPISSPAPPSKDDTEDSSDVDFTPTSAKHTVKGKDLAGSNAGPLAALAAAGAAMGEAFRHSLGSGDEPADKAPPDDRQRGDVYSRPDPPERIDTNTSSLPPTPLPKDDGFQPLVPSKERDIAAEAPEVVSLLASRPTFDSQPSMESGPGDFESDRLRREIVRSLSPDGDARLSTLAQDSAIARGANRTSNAIPSEYDSYWAAGDAEKEAVITAPTPKEVSTPVTLPLSPPELRSKSTSPNYLDKRFSWEKREGEAAATVAAAAVLGGGAAIAAHHGSSSSSTDHPAQTRSIDLAGDKQSSSLQPHVDPLSLNPKLSGEGLHIVNAEPGELPSPVEAAPITPNKSSHMAPELYVPPERELGVHGGLGPIAGEPVSPISPIPGSPTGPRPPSGSRPKTGEEARPASFREILAIKSTPTRIAKYEETRHQFANTNTGLGNWLSRTLEDHPEHREVAAAALRPAMNPIGPPGTRHKTNVSISRVFASKESSPSSSAYVDPSAEYKSGPVSGGTGASTGKSKDLGKDIFKTAGVLGGKGMKEAKGLFSKGKSRFRGSGTDKIEPMPERSISDDQRPQSATSVPKQYWPEPASVSSLSLIPTPETLLHRSLTPKSSSTRLGILPSPSGSAHASESPPDGSDTASQDHLLESAVSHSTYHFSPAVDADRTPTQGYGFPLTNTNTLTPRIPSRSAHLQRIVSVLQREEIIPDNDMDDPVSPISPVEDAIPKGFAHDVKPVDHLSSSSPAISMDVGPTLSPEHTTVYPHLSANGDSHGDVSRDNSVKPGPPENANQHSSHDHGSRTSAEMCEGVSMVEENSATAAISGASASKFGEPLNFRDPKGKGKVDDLATLHPPAGSLESPVHSRDTSTSSAILEHAHTVQLQSKASLEPMRHVALKPNDRLKEGADRLAEIAEAHRKMRAQFGQEDAARETPHDFLVADSAAKKFDRASMLHRSLQVPGQQRVPVHENGDGRPRGTSITSTKTMPTGVGPSMIITEPMSDIYHRTKSLGAASGDTKVPPTSSTLPSLDVLPRSMPSISSLGQEDNKSSADHSPTGQDPPVSPMKSPAFEARVYNPPKPTLERPMSFIPLARDRFGLPVQEMISTAKHPLGLDTQVAQSEEQERTPPSGGIRRISRQFDKTQSTSPSGLRRISRKFDEQGDASPKGRKKSRQVSSTMGMIQNAAERVTEQPSTSRPPSTAESASRPGSRSLTLELENPYRPIQLYDRPSSGSSTNFPPSTNFQALVNSNLRHGTPDVRHQGTGMQEVPARSTSSDPIKKQGLLQMFKKKASPAPATPQFTMQGLPPRTTNVQDAPTVERQRSVALQSLTSTVDSEEAPSKKDKKKRSSFLSGLKRPVGDEVNPAILEESSPVQPHQLSSVVHQPSPAQLQFTQTVIPPSPQDLQRTAGSKSKKDNLPHRALTHTGQEVPSKKRFSGLGSLFGRSGTTGHAPNTGKKLSKEPPKGTIFHRVPESPASRAFQEQQRLRAAQWQSVTQGQHAQDLPLSPNQIVGHSGQPPPSVGYYAPVSIPPPSDRNVGHSTGVTGHDAFAAQQNFPAAASPMSSPTGTGEGRAGSTGSATRWLSFGRKESAGSVTLLSPQVSAASPMDQYQRHNSGESISPISVRRDSIPGQLQGRPPKGFRMGSINEIPGQHQERPWALNIPNEQEDDGDREIMRQEIFHAASQRWQRGADGQMIAVPTDQPLQSPLGSPEYPGSPPPPISTSHSYPQSQQQFQPQANPAHSYAPQALHSVPPQVANHQPTTSPAQSPDASREYQPAGIPGQYQPVGIPGEYRRVGYNPPTYPQTTAPDEPQIPPLPQARLQLMQPQPKRLSLNGSPVAPTAPMFEQALQDPRLDPSFRSRSNISATGPSIMSAEPTPQDTFIIPSPPSRGAGSAPSPRGIPNLGINTNLPMSVHQRPRSHSHTQPPSQHILYRHRQQRSEPYPETSTEDLYSDPSTQVLIRNNIRLQTPHIPEETSDSPPPPPPKDDDVHIALSQQKPVQIAYIAQAVSGQGLGGNRIAVALAQAGVVSDPTTGRVGHGRNASEGSDEIPVMKASGYPGDEWVPSWDGLD</sequence>
<dbReference type="EMBL" id="SNSC02000033">
    <property type="protein sequence ID" value="TID12791.1"/>
    <property type="molecule type" value="Genomic_DNA"/>
</dbReference>
<feature type="region of interest" description="Disordered" evidence="1">
    <location>
        <begin position="859"/>
        <end position="886"/>
    </location>
</feature>
<feature type="region of interest" description="Disordered" evidence="1">
    <location>
        <begin position="532"/>
        <end position="687"/>
    </location>
</feature>
<feature type="compositionally biased region" description="Basic and acidic residues" evidence="1">
    <location>
        <begin position="715"/>
        <end position="740"/>
    </location>
</feature>
<feature type="compositionally biased region" description="Polar residues" evidence="1">
    <location>
        <begin position="151"/>
        <end position="172"/>
    </location>
</feature>
<feature type="region of interest" description="Disordered" evidence="1">
    <location>
        <begin position="2199"/>
        <end position="2219"/>
    </location>
</feature>
<feature type="compositionally biased region" description="Polar residues" evidence="1">
    <location>
        <begin position="2398"/>
        <end position="2411"/>
    </location>
</feature>
<feature type="region of interest" description="Disordered" evidence="1">
    <location>
        <begin position="781"/>
        <end position="802"/>
    </location>
</feature>
<comment type="caution">
    <text evidence="2">The sequence shown here is derived from an EMBL/GenBank/DDBJ whole genome shotgun (WGS) entry which is preliminary data.</text>
</comment>
<feature type="compositionally biased region" description="Low complexity" evidence="1">
    <location>
        <begin position="918"/>
        <end position="929"/>
    </location>
</feature>
<feature type="compositionally biased region" description="Basic and acidic residues" evidence="1">
    <location>
        <begin position="1607"/>
        <end position="1616"/>
    </location>
</feature>
<evidence type="ECO:0000313" key="2">
    <source>
        <dbReference type="EMBL" id="TID12791.1"/>
    </source>
</evidence>
<feature type="compositionally biased region" description="Basic and acidic residues" evidence="1">
    <location>
        <begin position="10"/>
        <end position="22"/>
    </location>
</feature>
<feature type="compositionally biased region" description="Polar residues" evidence="1">
    <location>
        <begin position="2012"/>
        <end position="2051"/>
    </location>
</feature>
<feature type="compositionally biased region" description="Polar residues" evidence="1">
    <location>
        <begin position="1939"/>
        <end position="1955"/>
    </location>
</feature>
<feature type="region of interest" description="Disordered" evidence="1">
    <location>
        <begin position="378"/>
        <end position="504"/>
    </location>
</feature>
<dbReference type="Proteomes" id="UP000298493">
    <property type="component" value="Unassembled WGS sequence"/>
</dbReference>
<gene>
    <name evidence="2" type="ORF">E6O75_ATG09956</name>
</gene>
<feature type="region of interest" description="Disordered" evidence="1">
    <location>
        <begin position="1383"/>
        <end position="1447"/>
    </location>
</feature>
<feature type="compositionally biased region" description="Acidic residues" evidence="1">
    <location>
        <begin position="57"/>
        <end position="68"/>
    </location>
</feature>
<name>A0A4Z1P0A6_9PEZI</name>
<feature type="compositionally biased region" description="Polar residues" evidence="1">
    <location>
        <begin position="2501"/>
        <end position="2522"/>
    </location>
</feature>
<feature type="compositionally biased region" description="Pro residues" evidence="1">
    <location>
        <begin position="1022"/>
        <end position="1038"/>
    </location>
</feature>
<feature type="compositionally biased region" description="Low complexity" evidence="1">
    <location>
        <begin position="2363"/>
        <end position="2378"/>
    </location>
</feature>
<evidence type="ECO:0000313" key="3">
    <source>
        <dbReference type="Proteomes" id="UP000298493"/>
    </source>
</evidence>
<feature type="region of interest" description="Disordered" evidence="1">
    <location>
        <begin position="2492"/>
        <end position="2598"/>
    </location>
</feature>
<feature type="compositionally biased region" description="Low complexity" evidence="1">
    <location>
        <begin position="469"/>
        <end position="480"/>
    </location>
</feature>
<feature type="region of interest" description="Disordered" evidence="1">
    <location>
        <begin position="918"/>
        <end position="1053"/>
    </location>
</feature>
<feature type="region of interest" description="Disordered" evidence="1">
    <location>
        <begin position="1249"/>
        <end position="1286"/>
    </location>
</feature>